<evidence type="ECO:0000256" key="6">
    <source>
        <dbReference type="ARBA" id="ARBA00022989"/>
    </source>
</evidence>
<keyword evidence="8 11" id="KW-0408">Iron</keyword>
<comment type="subcellular location">
    <subcellularLocation>
        <location evidence="1">Membrane</location>
    </subcellularLocation>
</comment>
<dbReference type="Gene3D" id="1.10.630.10">
    <property type="entry name" value="Cytochrome P450"/>
    <property type="match status" value="1"/>
</dbReference>
<dbReference type="InterPro" id="IPR017972">
    <property type="entry name" value="Cyt_P450_CS"/>
</dbReference>
<feature type="transmembrane region" description="Helical" evidence="13">
    <location>
        <begin position="12"/>
        <end position="35"/>
    </location>
</feature>
<evidence type="ECO:0000256" key="11">
    <source>
        <dbReference type="PIRSR" id="PIRSR602401-1"/>
    </source>
</evidence>
<evidence type="ECO:0008006" key="16">
    <source>
        <dbReference type="Google" id="ProtNLM"/>
    </source>
</evidence>
<evidence type="ECO:0000256" key="10">
    <source>
        <dbReference type="ARBA" id="ARBA00023136"/>
    </source>
</evidence>
<evidence type="ECO:0000256" key="1">
    <source>
        <dbReference type="ARBA" id="ARBA00004370"/>
    </source>
</evidence>
<comment type="caution">
    <text evidence="14">The sequence shown here is derived from an EMBL/GenBank/DDBJ whole genome shotgun (WGS) entry which is preliminary data.</text>
</comment>
<evidence type="ECO:0000256" key="7">
    <source>
        <dbReference type="ARBA" id="ARBA00023002"/>
    </source>
</evidence>
<keyword evidence="15" id="KW-1185">Reference proteome</keyword>
<dbReference type="Proteomes" id="UP000886520">
    <property type="component" value="Chromosome 18"/>
</dbReference>
<evidence type="ECO:0000313" key="15">
    <source>
        <dbReference type="Proteomes" id="UP000886520"/>
    </source>
</evidence>
<evidence type="ECO:0000256" key="12">
    <source>
        <dbReference type="RuleBase" id="RU000461"/>
    </source>
</evidence>
<keyword evidence="5 11" id="KW-0479">Metal-binding</keyword>
<keyword evidence="3 11" id="KW-0349">Heme</keyword>
<dbReference type="PRINTS" id="PR00385">
    <property type="entry name" value="P450"/>
</dbReference>
<evidence type="ECO:0000256" key="4">
    <source>
        <dbReference type="ARBA" id="ARBA00022692"/>
    </source>
</evidence>
<feature type="binding site" description="axial binding residue" evidence="11">
    <location>
        <position position="473"/>
    </location>
    <ligand>
        <name>heme</name>
        <dbReference type="ChEBI" id="CHEBI:30413"/>
    </ligand>
    <ligandPart>
        <name>Fe</name>
        <dbReference type="ChEBI" id="CHEBI:18248"/>
    </ligandPart>
</feature>
<dbReference type="PRINTS" id="PR00463">
    <property type="entry name" value="EP450I"/>
</dbReference>
<dbReference type="GO" id="GO:0004497">
    <property type="term" value="F:monooxygenase activity"/>
    <property type="evidence" value="ECO:0007669"/>
    <property type="project" value="UniProtKB-KW"/>
</dbReference>
<evidence type="ECO:0000256" key="8">
    <source>
        <dbReference type="ARBA" id="ARBA00023004"/>
    </source>
</evidence>
<dbReference type="InterPro" id="IPR002401">
    <property type="entry name" value="Cyt_P450_E_grp-I"/>
</dbReference>
<protein>
    <recommendedName>
        <fullName evidence="16">Cytochrome P450</fullName>
    </recommendedName>
</protein>
<dbReference type="SUPFAM" id="SSF48264">
    <property type="entry name" value="Cytochrome P450"/>
    <property type="match status" value="1"/>
</dbReference>
<comment type="similarity">
    <text evidence="2 12">Belongs to the cytochrome P450 family.</text>
</comment>
<dbReference type="PANTHER" id="PTHR24282:SF211">
    <property type="entry name" value="CYTOCHROME P450-RELATED"/>
    <property type="match status" value="1"/>
</dbReference>
<evidence type="ECO:0000256" key="3">
    <source>
        <dbReference type="ARBA" id="ARBA00022617"/>
    </source>
</evidence>
<dbReference type="InterPro" id="IPR050665">
    <property type="entry name" value="Cytochrome_P450_Monooxygen"/>
</dbReference>
<evidence type="ECO:0000256" key="2">
    <source>
        <dbReference type="ARBA" id="ARBA00010617"/>
    </source>
</evidence>
<sequence>MEVMWSTDVLIAVLLIVATSPLLYSLWGIFNMMWLTPRRAKRIFEAQGFTCLPFRFLFGNLPELGSIMLETHSRPMSHISHDIGRHAFPYYYRWTEQYGDRCVYFHGSEARTFLSNPVQLKEVLSTKFSQYPRLLRRPDMVNIVDDAVLQLDGERWALHRRILNPGFFVEKLKAMVPTMAACTMDMLERWNLPMGESREVDVAQEFRTLSADIIANTAFGSSYKEGIQIFELQQEQLRLALRISRTIYIPGKRFLPTSFNRHCWKVEKQIAEVICQMINKRLLESSTVDSGDRYGNDLLGLLISAMKNESTGNGKKMTIGITDIIGECKTFFLAGHETTATLLSWTFFLLAVHSEWQERVREEVQAVCGLSNPPTVDALNQLKLAAMVLNESLRLYPPAAVMTRKTNRDTKLGKITIPEGTVLMLPILAMHHDARYWGPDVNEFRPERFSDGIGKACRVPGAFMPFSLGPRVCIGQAFTFLEAKVVLSALLQRYRFQVSPEYKHSPVYMLTLQPQYGVPLVVERI</sequence>
<gene>
    <name evidence="14" type="ORF">GOP47_0019009</name>
</gene>
<dbReference type="AlphaFoldDB" id="A0A9D4ZA77"/>
<dbReference type="OrthoDB" id="1470350at2759"/>
<dbReference type="InterPro" id="IPR001128">
    <property type="entry name" value="Cyt_P450"/>
</dbReference>
<dbReference type="PANTHER" id="PTHR24282">
    <property type="entry name" value="CYTOCHROME P450 FAMILY MEMBER"/>
    <property type="match status" value="1"/>
</dbReference>
<evidence type="ECO:0000256" key="9">
    <source>
        <dbReference type="ARBA" id="ARBA00023033"/>
    </source>
</evidence>
<dbReference type="GO" id="GO:0020037">
    <property type="term" value="F:heme binding"/>
    <property type="evidence" value="ECO:0007669"/>
    <property type="project" value="InterPro"/>
</dbReference>
<name>A0A9D4ZA77_ADICA</name>
<dbReference type="GO" id="GO:0016020">
    <property type="term" value="C:membrane"/>
    <property type="evidence" value="ECO:0007669"/>
    <property type="project" value="UniProtKB-SubCell"/>
</dbReference>
<dbReference type="Pfam" id="PF00067">
    <property type="entry name" value="p450"/>
    <property type="match status" value="1"/>
</dbReference>
<keyword evidence="4 13" id="KW-0812">Transmembrane</keyword>
<organism evidence="14 15">
    <name type="scientific">Adiantum capillus-veneris</name>
    <name type="common">Maidenhair fern</name>
    <dbReference type="NCBI Taxonomy" id="13818"/>
    <lineage>
        <taxon>Eukaryota</taxon>
        <taxon>Viridiplantae</taxon>
        <taxon>Streptophyta</taxon>
        <taxon>Embryophyta</taxon>
        <taxon>Tracheophyta</taxon>
        <taxon>Polypodiopsida</taxon>
        <taxon>Polypodiidae</taxon>
        <taxon>Polypodiales</taxon>
        <taxon>Pteridineae</taxon>
        <taxon>Pteridaceae</taxon>
        <taxon>Vittarioideae</taxon>
        <taxon>Adiantum</taxon>
    </lineage>
</organism>
<evidence type="ECO:0000313" key="14">
    <source>
        <dbReference type="EMBL" id="KAI5066385.1"/>
    </source>
</evidence>
<reference evidence="14" key="1">
    <citation type="submission" date="2021-01" db="EMBL/GenBank/DDBJ databases">
        <title>Adiantum capillus-veneris genome.</title>
        <authorList>
            <person name="Fang Y."/>
            <person name="Liao Q."/>
        </authorList>
    </citation>
    <scope>NUCLEOTIDE SEQUENCE</scope>
    <source>
        <strain evidence="14">H3</strain>
        <tissue evidence="14">Leaf</tissue>
    </source>
</reference>
<accession>A0A9D4ZA77</accession>
<dbReference type="InterPro" id="IPR036396">
    <property type="entry name" value="Cyt_P450_sf"/>
</dbReference>
<keyword evidence="7 12" id="KW-0560">Oxidoreductase</keyword>
<dbReference type="GO" id="GO:0005506">
    <property type="term" value="F:iron ion binding"/>
    <property type="evidence" value="ECO:0007669"/>
    <property type="project" value="InterPro"/>
</dbReference>
<keyword evidence="9 12" id="KW-0503">Monooxygenase</keyword>
<proteinExistence type="inferred from homology"/>
<dbReference type="PROSITE" id="PS00086">
    <property type="entry name" value="CYTOCHROME_P450"/>
    <property type="match status" value="1"/>
</dbReference>
<evidence type="ECO:0000256" key="5">
    <source>
        <dbReference type="ARBA" id="ARBA00022723"/>
    </source>
</evidence>
<keyword evidence="10 13" id="KW-0472">Membrane</keyword>
<comment type="cofactor">
    <cofactor evidence="11">
        <name>heme</name>
        <dbReference type="ChEBI" id="CHEBI:30413"/>
    </cofactor>
</comment>
<dbReference type="EMBL" id="JABFUD020000018">
    <property type="protein sequence ID" value="KAI5066385.1"/>
    <property type="molecule type" value="Genomic_DNA"/>
</dbReference>
<evidence type="ECO:0000256" key="13">
    <source>
        <dbReference type="SAM" id="Phobius"/>
    </source>
</evidence>
<dbReference type="GO" id="GO:0016705">
    <property type="term" value="F:oxidoreductase activity, acting on paired donors, with incorporation or reduction of molecular oxygen"/>
    <property type="evidence" value="ECO:0007669"/>
    <property type="project" value="InterPro"/>
</dbReference>
<keyword evidence="6 13" id="KW-1133">Transmembrane helix</keyword>